<sequence length="654" mass="69515">MIKLLSFLLFILGVLAVDVPIFLTGALVDATATDDSYNTGGTISVNGWIINVPKNMIVTFPAAFVPWKDFVADKTAVMGFEVTIQGNTVNGNPIAAQIIIQEFTMEMNQGYIDAINFDGSMQIRNGPIVRINDPNAVFTAGYSYPFMVCDDKSPSVSAYSGFPMCVPRSSNDTLCPLSNRPLLPGSGAPRRVFQAPDPLVMAPFMVGDFIVYRGFRAPNNELIAFEIVAWNVQVTTSGAPTYIRVEEVLVGVYTSDTSGEVAETRFVGVVSDPAVTISIQAIDIDPCTGEESYRSMGVAQERPEAGGRNKWISRIDGDRLPSVYTREYRAIASTGTVLTRNNILAGQYVAPILEWIQPELLVPGNEPLISRFGGMSHLTKGVGPDANGNIFGPLDPFPETGVAVFDVSTCPPTTGEPGEPGEPGAGVIPAARIQGTIGTAVTVLSPNVLYVRSDDTFTLKGFQDNTSPVFGGTDLTWTYSVVDASSAGTQADLLTFTPASNGRDINIRFRSTAPTGPYVFQLAIASASQNTTGTATYTVEFFTGPDTVTVEAVTWTSSQSGTIGVTCKTNYLVDGKVSMQVTYPGDRGVTTSAMAATPPASGLWSFSTRRVDRPGTVTCRSSLGGTATRTGTTAKRDLDSGLVKSRIARGAALV</sequence>
<name>A0AA39T0J3_9PEZI</name>
<proteinExistence type="predicted"/>
<evidence type="ECO:0000256" key="1">
    <source>
        <dbReference type="SAM" id="SignalP"/>
    </source>
</evidence>
<gene>
    <name evidence="2" type="ORF">B0T14DRAFT_596262</name>
</gene>
<comment type="caution">
    <text evidence="2">The sequence shown here is derived from an EMBL/GenBank/DDBJ whole genome shotgun (WGS) entry which is preliminary data.</text>
</comment>
<keyword evidence="3" id="KW-1185">Reference proteome</keyword>
<evidence type="ECO:0000313" key="2">
    <source>
        <dbReference type="EMBL" id="KAK0609496.1"/>
    </source>
</evidence>
<reference evidence="2" key="1">
    <citation type="submission" date="2023-06" db="EMBL/GenBank/DDBJ databases">
        <title>Genome-scale phylogeny and comparative genomics of the fungal order Sordariales.</title>
        <authorList>
            <consortium name="Lawrence Berkeley National Laboratory"/>
            <person name="Hensen N."/>
            <person name="Bonometti L."/>
            <person name="Westerberg I."/>
            <person name="Brannstrom I.O."/>
            <person name="Guillou S."/>
            <person name="Cros-Aarteil S."/>
            <person name="Calhoun S."/>
            <person name="Haridas S."/>
            <person name="Kuo A."/>
            <person name="Mondo S."/>
            <person name="Pangilinan J."/>
            <person name="Riley R."/>
            <person name="Labutti K."/>
            <person name="Andreopoulos B."/>
            <person name="Lipzen A."/>
            <person name="Chen C."/>
            <person name="Yanf M."/>
            <person name="Daum C."/>
            <person name="Ng V."/>
            <person name="Clum A."/>
            <person name="Steindorff A."/>
            <person name="Ohm R."/>
            <person name="Martin F."/>
            <person name="Silar P."/>
            <person name="Natvig D."/>
            <person name="Lalanne C."/>
            <person name="Gautier V."/>
            <person name="Ament-Velasquez S.L."/>
            <person name="Kruys A."/>
            <person name="Hutchinson M.I."/>
            <person name="Powell A.J."/>
            <person name="Barry K."/>
            <person name="Miller A.N."/>
            <person name="Grigoriev I.V."/>
            <person name="Debuchy R."/>
            <person name="Gladieux P."/>
            <person name="Thoren M.H."/>
            <person name="Johannesson H."/>
        </authorList>
    </citation>
    <scope>NUCLEOTIDE SEQUENCE</scope>
    <source>
        <strain evidence="2">CBS 606.72</strain>
    </source>
</reference>
<accession>A0AA39T0J3</accession>
<keyword evidence="1" id="KW-0732">Signal</keyword>
<feature type="signal peptide" evidence="1">
    <location>
        <begin position="1"/>
        <end position="16"/>
    </location>
</feature>
<evidence type="ECO:0000313" key="3">
    <source>
        <dbReference type="Proteomes" id="UP001175000"/>
    </source>
</evidence>
<dbReference type="EMBL" id="JAULSU010000008">
    <property type="protein sequence ID" value="KAK0609496.1"/>
    <property type="molecule type" value="Genomic_DNA"/>
</dbReference>
<protein>
    <submittedName>
        <fullName evidence="2">Uncharacterized protein</fullName>
    </submittedName>
</protein>
<organism evidence="2 3">
    <name type="scientific">Immersiella caudata</name>
    <dbReference type="NCBI Taxonomy" id="314043"/>
    <lineage>
        <taxon>Eukaryota</taxon>
        <taxon>Fungi</taxon>
        <taxon>Dikarya</taxon>
        <taxon>Ascomycota</taxon>
        <taxon>Pezizomycotina</taxon>
        <taxon>Sordariomycetes</taxon>
        <taxon>Sordariomycetidae</taxon>
        <taxon>Sordariales</taxon>
        <taxon>Lasiosphaeriaceae</taxon>
        <taxon>Immersiella</taxon>
    </lineage>
</organism>
<dbReference type="AlphaFoldDB" id="A0AA39T0J3"/>
<feature type="chain" id="PRO_5041397873" evidence="1">
    <location>
        <begin position="17"/>
        <end position="654"/>
    </location>
</feature>
<dbReference type="Proteomes" id="UP001175000">
    <property type="component" value="Unassembled WGS sequence"/>
</dbReference>